<name>A0A6N9YJX6_9ACTN</name>
<dbReference type="InterPro" id="IPR025443">
    <property type="entry name" value="DUF4307"/>
</dbReference>
<sequence length="122" mass="13235">MAEPQTRRARIGATVAMAAVAVAITAVVLWLTVDWRDEGVRAALHSWQEPVDDTMPVTIEVDRPPHTTLTCDLIARDVRFVVVGQVSVEVPAGGERRQRIDALIPLRGDGIAPELEGCTASR</sequence>
<gene>
    <name evidence="2" type="ORF">G1H11_08040</name>
</gene>
<evidence type="ECO:0000313" key="2">
    <source>
        <dbReference type="EMBL" id="NED95264.1"/>
    </source>
</evidence>
<evidence type="ECO:0000256" key="1">
    <source>
        <dbReference type="SAM" id="Phobius"/>
    </source>
</evidence>
<protein>
    <submittedName>
        <fullName evidence="2">DUF4307 domain-containing protein</fullName>
    </submittedName>
</protein>
<evidence type="ECO:0000313" key="3">
    <source>
        <dbReference type="Proteomes" id="UP000469185"/>
    </source>
</evidence>
<keyword evidence="1" id="KW-1133">Transmembrane helix</keyword>
<comment type="caution">
    <text evidence="2">The sequence shown here is derived from an EMBL/GenBank/DDBJ whole genome shotgun (WGS) entry which is preliminary data.</text>
</comment>
<dbReference type="AlphaFoldDB" id="A0A6N9YJX6"/>
<organism evidence="2 3">
    <name type="scientific">Phytoactinopolyspora alkaliphila</name>
    <dbReference type="NCBI Taxonomy" id="1783498"/>
    <lineage>
        <taxon>Bacteria</taxon>
        <taxon>Bacillati</taxon>
        <taxon>Actinomycetota</taxon>
        <taxon>Actinomycetes</taxon>
        <taxon>Jiangellales</taxon>
        <taxon>Jiangellaceae</taxon>
        <taxon>Phytoactinopolyspora</taxon>
    </lineage>
</organism>
<dbReference type="RefSeq" id="WP_163817757.1">
    <property type="nucleotide sequence ID" value="NZ_JAAGOB010000003.1"/>
</dbReference>
<reference evidence="2 3" key="1">
    <citation type="submission" date="2020-02" db="EMBL/GenBank/DDBJ databases">
        <authorList>
            <person name="Li X.-J."/>
            <person name="Feng X.-M."/>
        </authorList>
    </citation>
    <scope>NUCLEOTIDE SEQUENCE [LARGE SCALE GENOMIC DNA]</scope>
    <source>
        <strain evidence="2 3">CGMCC 4.7225</strain>
    </source>
</reference>
<keyword evidence="1" id="KW-0472">Membrane</keyword>
<proteinExistence type="predicted"/>
<accession>A0A6N9YJX6</accession>
<dbReference type="EMBL" id="JAAGOB010000003">
    <property type="protein sequence ID" value="NED95264.1"/>
    <property type="molecule type" value="Genomic_DNA"/>
</dbReference>
<dbReference type="Proteomes" id="UP000469185">
    <property type="component" value="Unassembled WGS sequence"/>
</dbReference>
<dbReference type="Pfam" id="PF14155">
    <property type="entry name" value="DUF4307"/>
    <property type="match status" value="1"/>
</dbReference>
<feature type="transmembrane region" description="Helical" evidence="1">
    <location>
        <begin position="12"/>
        <end position="33"/>
    </location>
</feature>
<keyword evidence="1" id="KW-0812">Transmembrane</keyword>
<keyword evidence="3" id="KW-1185">Reference proteome</keyword>